<proteinExistence type="predicted"/>
<protein>
    <submittedName>
        <fullName evidence="1">Uncharacterized protein</fullName>
    </submittedName>
</protein>
<reference evidence="1 2" key="1">
    <citation type="journal article" date="2024" name="G3 (Bethesda)">
        <title>Genome assembly of Hibiscus sabdariffa L. provides insights into metabolisms of medicinal natural products.</title>
        <authorList>
            <person name="Kim T."/>
        </authorList>
    </citation>
    <scope>NUCLEOTIDE SEQUENCE [LARGE SCALE GENOMIC DNA]</scope>
    <source>
        <strain evidence="1">TK-2024</strain>
        <tissue evidence="1">Old leaves</tissue>
    </source>
</reference>
<evidence type="ECO:0000313" key="1">
    <source>
        <dbReference type="EMBL" id="KAK8477498.1"/>
    </source>
</evidence>
<name>A0ABR1ZB76_9ROSI</name>
<evidence type="ECO:0000313" key="2">
    <source>
        <dbReference type="Proteomes" id="UP001396334"/>
    </source>
</evidence>
<sequence>MPLPFLPHSRVKATVVATSSNAKNGQSAAASGNLDEFMRLTSVGGGDELGFRDRGGAGDCASDNYWPRQETLVLPKIKSDIKF</sequence>
<comment type="caution">
    <text evidence="1">The sequence shown here is derived from an EMBL/GenBank/DDBJ whole genome shotgun (WGS) entry which is preliminary data.</text>
</comment>
<dbReference type="Proteomes" id="UP001396334">
    <property type="component" value="Unassembled WGS sequence"/>
</dbReference>
<dbReference type="EMBL" id="JBBPBN010001790">
    <property type="protein sequence ID" value="KAK8477498.1"/>
    <property type="molecule type" value="Genomic_DNA"/>
</dbReference>
<organism evidence="1 2">
    <name type="scientific">Hibiscus sabdariffa</name>
    <name type="common">roselle</name>
    <dbReference type="NCBI Taxonomy" id="183260"/>
    <lineage>
        <taxon>Eukaryota</taxon>
        <taxon>Viridiplantae</taxon>
        <taxon>Streptophyta</taxon>
        <taxon>Embryophyta</taxon>
        <taxon>Tracheophyta</taxon>
        <taxon>Spermatophyta</taxon>
        <taxon>Magnoliopsida</taxon>
        <taxon>eudicotyledons</taxon>
        <taxon>Gunneridae</taxon>
        <taxon>Pentapetalae</taxon>
        <taxon>rosids</taxon>
        <taxon>malvids</taxon>
        <taxon>Malvales</taxon>
        <taxon>Malvaceae</taxon>
        <taxon>Malvoideae</taxon>
        <taxon>Hibiscus</taxon>
    </lineage>
</organism>
<gene>
    <name evidence="1" type="ORF">V6N11_021070</name>
</gene>
<keyword evidence="2" id="KW-1185">Reference proteome</keyword>
<accession>A0ABR1ZB76</accession>